<sequence>MPPSEAGAPVPETYAALLADLGALLDAHEPHEVVVLLRAELERRELRAYSHGWRDAAAHFEPAVEAARSANLRTLRLVGRTPGRAAVIPIRQETRGGDPRDPDREDGPPDDAAPHAASHAGPHAAPHAGPRTDRDADAQRPPGPRDGDGPEGGEPGTGRPRTGRRSVPAPRPARTGSGPEPALVPKSRSSRVPTIPTLPAPRLRLPPRRPADGGRAAATEDTRKGGHP</sequence>
<evidence type="ECO:0000256" key="1">
    <source>
        <dbReference type="SAM" id="MobiDB-lite"/>
    </source>
</evidence>
<name>A0A1E7LF90_9ACTN</name>
<gene>
    <name evidence="2" type="ORF">AN221_44060</name>
</gene>
<dbReference type="Proteomes" id="UP000175971">
    <property type="component" value="Unassembled WGS sequence"/>
</dbReference>
<feature type="compositionally biased region" description="Basic and acidic residues" evidence="1">
    <location>
        <begin position="92"/>
        <end position="107"/>
    </location>
</feature>
<feature type="compositionally biased region" description="Low complexity" evidence="1">
    <location>
        <begin position="114"/>
        <end position="129"/>
    </location>
</feature>
<feature type="region of interest" description="Disordered" evidence="1">
    <location>
        <begin position="84"/>
        <end position="228"/>
    </location>
</feature>
<dbReference type="PATRIC" id="fig|518642.7.peg.8692"/>
<reference evidence="2 3" key="1">
    <citation type="journal article" date="2016" name="Front. Microbiol.">
        <title>Comparative Genomics Analysis of Streptomyces Species Reveals Their Adaptation to the Marine Environment and Their Diversity at the Genomic Level.</title>
        <authorList>
            <person name="Tian X."/>
            <person name="Zhang Z."/>
            <person name="Yang T."/>
            <person name="Chen M."/>
            <person name="Li J."/>
            <person name="Chen F."/>
            <person name="Yang J."/>
            <person name="Li W."/>
            <person name="Zhang B."/>
            <person name="Zhang Z."/>
            <person name="Wu J."/>
            <person name="Zhang C."/>
            <person name="Long L."/>
            <person name="Xiao J."/>
        </authorList>
    </citation>
    <scope>NUCLEOTIDE SEQUENCE [LARGE SCALE GENOMIC DNA]</scope>
    <source>
        <strain evidence="2 3">SCSIO M10372</strain>
    </source>
</reference>
<evidence type="ECO:0000313" key="2">
    <source>
        <dbReference type="EMBL" id="OEV14794.1"/>
    </source>
</evidence>
<keyword evidence="3" id="KW-1185">Reference proteome</keyword>
<feature type="compositionally biased region" description="Basic and acidic residues" evidence="1">
    <location>
        <begin position="218"/>
        <end position="228"/>
    </location>
</feature>
<dbReference type="RefSeq" id="WP_244210484.1">
    <property type="nucleotide sequence ID" value="NZ_LJGZ01000114.1"/>
</dbReference>
<proteinExistence type="predicted"/>
<dbReference type="AlphaFoldDB" id="A0A1E7LF90"/>
<dbReference type="EMBL" id="LJGZ01000114">
    <property type="protein sequence ID" value="OEV14794.1"/>
    <property type="molecule type" value="Genomic_DNA"/>
</dbReference>
<accession>A0A1E7LF90</accession>
<evidence type="ECO:0000313" key="3">
    <source>
        <dbReference type="Proteomes" id="UP000175971"/>
    </source>
</evidence>
<feature type="compositionally biased region" description="Basic and acidic residues" evidence="1">
    <location>
        <begin position="130"/>
        <end position="148"/>
    </location>
</feature>
<comment type="caution">
    <text evidence="2">The sequence shown here is derived from an EMBL/GenBank/DDBJ whole genome shotgun (WGS) entry which is preliminary data.</text>
</comment>
<protein>
    <submittedName>
        <fullName evidence="2">Uncharacterized protein</fullName>
    </submittedName>
</protein>
<organism evidence="2 3">
    <name type="scientific">Streptomyces nanshensis</name>
    <dbReference type="NCBI Taxonomy" id="518642"/>
    <lineage>
        <taxon>Bacteria</taxon>
        <taxon>Bacillati</taxon>
        <taxon>Actinomycetota</taxon>
        <taxon>Actinomycetes</taxon>
        <taxon>Kitasatosporales</taxon>
        <taxon>Streptomycetaceae</taxon>
        <taxon>Streptomyces</taxon>
    </lineage>
</organism>